<accession>A0A7G9GRT1</accession>
<dbReference type="RefSeq" id="WP_117452598.1">
    <property type="nucleotide sequence ID" value="NZ_CP060636.1"/>
</dbReference>
<dbReference type="Proteomes" id="UP000515856">
    <property type="component" value="Chromosome"/>
</dbReference>
<dbReference type="KEGG" id="ehn:H9Q80_06065"/>
<evidence type="ECO:0000313" key="2">
    <source>
        <dbReference type="Proteomes" id="UP000515856"/>
    </source>
</evidence>
<reference evidence="1 2" key="1">
    <citation type="submission" date="2020-08" db="EMBL/GenBank/DDBJ databases">
        <authorList>
            <person name="Liu C."/>
            <person name="Sun Q."/>
        </authorList>
    </citation>
    <scope>NUCLEOTIDE SEQUENCE [LARGE SCALE GENOMIC DNA]</scope>
    <source>
        <strain evidence="1 2">NSJ-61</strain>
    </source>
</reference>
<gene>
    <name evidence="1" type="ORF">H9Q80_06065</name>
</gene>
<sequence length="309" mass="36390">MSSIAYITDHQMIEYHRLNGNRIINFWKPSTMKKISDFNPGDYLFFLAKGTEKGEKREKGILGYGKLEKTYTLTFSQMWARFGTKNGYPTKEALEEAIIKITKTHELPEYLSCFQLEEVTFFQAPVYLSEIGMEISNKIESYIYIDKTDVQNTSKILQLANDVGIDMWSALFHKETESVFIKDAQINFIQNICQKVKTNMYSRYEETRIQKYCKTIMTDHQKMISKTEFIDVQKDMISIYIPCLINVSDFNMKLQYCIGHYMLYESYIKMSEFAEEMEVFIVFNREIDESTRKLLKIGNVKYKEKLAIV</sequence>
<name>A0A7G9GRT1_9FIRM</name>
<dbReference type="AlphaFoldDB" id="A0A7G9GRT1"/>
<proteinExistence type="predicted"/>
<evidence type="ECO:0000313" key="1">
    <source>
        <dbReference type="EMBL" id="QNM13513.1"/>
    </source>
</evidence>
<dbReference type="EMBL" id="CP060636">
    <property type="protein sequence ID" value="QNM13513.1"/>
    <property type="molecule type" value="Genomic_DNA"/>
</dbReference>
<organism evidence="1 2">
    <name type="scientific">[Eubacterium] hominis</name>
    <dbReference type="NCBI Taxonomy" id="2764325"/>
    <lineage>
        <taxon>Bacteria</taxon>
        <taxon>Bacillati</taxon>
        <taxon>Bacillota</taxon>
        <taxon>Erysipelotrichia</taxon>
        <taxon>Erysipelotrichales</taxon>
        <taxon>Erysipelotrichaceae</taxon>
        <taxon>Amedibacillus</taxon>
    </lineage>
</organism>
<keyword evidence="2" id="KW-1185">Reference proteome</keyword>
<protein>
    <submittedName>
        <fullName evidence="1">Uncharacterized protein</fullName>
    </submittedName>
</protein>